<feature type="compositionally biased region" description="Polar residues" evidence="8">
    <location>
        <begin position="54"/>
        <end position="63"/>
    </location>
</feature>
<evidence type="ECO:0000256" key="7">
    <source>
        <dbReference type="SAM" id="Coils"/>
    </source>
</evidence>
<comment type="caution">
    <text evidence="10">The sequence shown here is derived from an EMBL/GenBank/DDBJ whole genome shotgun (WGS) entry which is preliminary data.</text>
</comment>
<dbReference type="OrthoDB" id="6242697at2759"/>
<dbReference type="PANTHER" id="PTHR45776">
    <property type="entry name" value="MIP04163P"/>
    <property type="match status" value="1"/>
</dbReference>
<keyword evidence="5" id="KW-0804">Transcription</keyword>
<dbReference type="Proteomes" id="UP000747542">
    <property type="component" value="Unassembled WGS sequence"/>
</dbReference>
<dbReference type="PROSITE" id="PS50888">
    <property type="entry name" value="BHLH"/>
    <property type="match status" value="1"/>
</dbReference>
<comment type="similarity">
    <text evidence="2">Belongs to the MiT/TFE family.</text>
</comment>
<evidence type="ECO:0000256" key="3">
    <source>
        <dbReference type="ARBA" id="ARBA00023015"/>
    </source>
</evidence>
<evidence type="ECO:0000256" key="4">
    <source>
        <dbReference type="ARBA" id="ARBA00023125"/>
    </source>
</evidence>
<proteinExistence type="inferred from homology"/>
<organism evidence="10 11">
    <name type="scientific">Homarus americanus</name>
    <name type="common">American lobster</name>
    <dbReference type="NCBI Taxonomy" id="6706"/>
    <lineage>
        <taxon>Eukaryota</taxon>
        <taxon>Metazoa</taxon>
        <taxon>Ecdysozoa</taxon>
        <taxon>Arthropoda</taxon>
        <taxon>Crustacea</taxon>
        <taxon>Multicrustacea</taxon>
        <taxon>Malacostraca</taxon>
        <taxon>Eumalacostraca</taxon>
        <taxon>Eucarida</taxon>
        <taxon>Decapoda</taxon>
        <taxon>Pleocyemata</taxon>
        <taxon>Astacidea</taxon>
        <taxon>Nephropoidea</taxon>
        <taxon>Nephropidae</taxon>
        <taxon>Homarus</taxon>
    </lineage>
</organism>
<evidence type="ECO:0000256" key="1">
    <source>
        <dbReference type="ARBA" id="ARBA00004123"/>
    </source>
</evidence>
<evidence type="ECO:0000256" key="6">
    <source>
        <dbReference type="ARBA" id="ARBA00023242"/>
    </source>
</evidence>
<evidence type="ECO:0000313" key="11">
    <source>
        <dbReference type="Proteomes" id="UP000747542"/>
    </source>
</evidence>
<reference evidence="10" key="1">
    <citation type="journal article" date="2021" name="Sci. Adv.">
        <title>The American lobster genome reveals insights on longevity, neural, and immune adaptations.</title>
        <authorList>
            <person name="Polinski J.M."/>
            <person name="Zimin A.V."/>
            <person name="Clark K.F."/>
            <person name="Kohn A.B."/>
            <person name="Sadowski N."/>
            <person name="Timp W."/>
            <person name="Ptitsyn A."/>
            <person name="Khanna P."/>
            <person name="Romanova D.Y."/>
            <person name="Williams P."/>
            <person name="Greenwood S.J."/>
            <person name="Moroz L.L."/>
            <person name="Walt D.R."/>
            <person name="Bodnar A.G."/>
        </authorList>
    </citation>
    <scope>NUCLEOTIDE SEQUENCE</scope>
    <source>
        <strain evidence="10">GMGI-L3</strain>
    </source>
</reference>
<dbReference type="GO" id="GO:0000981">
    <property type="term" value="F:DNA-binding transcription factor activity, RNA polymerase II-specific"/>
    <property type="evidence" value="ECO:0007669"/>
    <property type="project" value="TreeGrafter"/>
</dbReference>
<dbReference type="GO" id="GO:0046983">
    <property type="term" value="F:protein dimerization activity"/>
    <property type="evidence" value="ECO:0007669"/>
    <property type="project" value="InterPro"/>
</dbReference>
<dbReference type="GO" id="GO:0000978">
    <property type="term" value="F:RNA polymerase II cis-regulatory region sequence-specific DNA binding"/>
    <property type="evidence" value="ECO:0007669"/>
    <property type="project" value="TreeGrafter"/>
</dbReference>
<dbReference type="InterPro" id="IPR011598">
    <property type="entry name" value="bHLH_dom"/>
</dbReference>
<protein>
    <submittedName>
        <fullName evidence="10">Transcription factor E3-like 2</fullName>
    </submittedName>
</protein>
<evidence type="ECO:0000256" key="5">
    <source>
        <dbReference type="ARBA" id="ARBA00023163"/>
    </source>
</evidence>
<keyword evidence="7" id="KW-0175">Coiled coil</keyword>
<dbReference type="GO" id="GO:0005634">
    <property type="term" value="C:nucleus"/>
    <property type="evidence" value="ECO:0007669"/>
    <property type="project" value="UniProtKB-SubCell"/>
</dbReference>
<keyword evidence="6" id="KW-0539">Nucleus</keyword>
<name>A0A8J5JM74_HOMAM</name>
<evidence type="ECO:0000313" key="10">
    <source>
        <dbReference type="EMBL" id="KAG7158636.1"/>
    </source>
</evidence>
<gene>
    <name evidence="10" type="primary">Tfe3-L2</name>
    <name evidence="10" type="ORF">Hamer_G011293</name>
</gene>
<evidence type="ECO:0000259" key="9">
    <source>
        <dbReference type="PROSITE" id="PS50888"/>
    </source>
</evidence>
<feature type="region of interest" description="Disordered" evidence="8">
    <location>
        <begin position="54"/>
        <end position="79"/>
    </location>
</feature>
<evidence type="ECO:0000256" key="8">
    <source>
        <dbReference type="SAM" id="MobiDB-lite"/>
    </source>
</evidence>
<comment type="subcellular location">
    <subcellularLocation>
        <location evidence="1">Nucleus</location>
    </subcellularLocation>
</comment>
<feature type="coiled-coil region" evidence="7">
    <location>
        <begin position="155"/>
        <end position="182"/>
    </location>
</feature>
<dbReference type="AlphaFoldDB" id="A0A8J5JM74"/>
<dbReference type="EMBL" id="JAHLQT010034478">
    <property type="protein sequence ID" value="KAG7158636.1"/>
    <property type="molecule type" value="Genomic_DNA"/>
</dbReference>
<dbReference type="PANTHER" id="PTHR45776:SF2">
    <property type="entry name" value="MIP04163P"/>
    <property type="match status" value="1"/>
</dbReference>
<keyword evidence="3" id="KW-0805">Transcription regulation</keyword>
<dbReference type="Pfam" id="PF00010">
    <property type="entry name" value="HLH"/>
    <property type="match status" value="1"/>
</dbReference>
<feature type="domain" description="BHLH" evidence="9">
    <location>
        <begin position="89"/>
        <end position="148"/>
    </location>
</feature>
<keyword evidence="4" id="KW-0238">DNA-binding</keyword>
<evidence type="ECO:0000256" key="2">
    <source>
        <dbReference type="ARBA" id="ARBA00008289"/>
    </source>
</evidence>
<sequence length="213" mass="24065">MTMEDDIVQEILKLEEEMSIDDTPSTSQSSTISPVVFSSQPNICVPGTFSNLGLDTEKPSNSCPPGVPRGTSAASGNSPQVAAFLKDRRRREIHNFFERKRRSNINDRVKELAALLPRRNEPYFEVFRDSRCNTGQILKASADYIRRLKMDVNRSKKMEAERRTLTQENQQLHKRVEALEARLLIRDGDIEVTVTHPDSATSSRQVKDDTTGS</sequence>
<keyword evidence="11" id="KW-1185">Reference proteome</keyword>
<accession>A0A8J5JM74</accession>